<dbReference type="GeneID" id="91552578"/>
<keyword evidence="1" id="KW-0812">Transmembrane</keyword>
<accession>A0ABQ3Q675</accession>
<keyword evidence="1" id="KW-1133">Transmembrane helix</keyword>
<dbReference type="EMBL" id="BNDX01000010">
    <property type="protein sequence ID" value="GHI32754.1"/>
    <property type="molecule type" value="Genomic_DNA"/>
</dbReference>
<organism evidence="3 4">
    <name type="scientific">Streptomyces daghestanicus</name>
    <dbReference type="NCBI Taxonomy" id="66885"/>
    <lineage>
        <taxon>Bacteria</taxon>
        <taxon>Bacillati</taxon>
        <taxon>Actinomycetota</taxon>
        <taxon>Actinomycetes</taxon>
        <taxon>Kitasatosporales</taxon>
        <taxon>Streptomycetaceae</taxon>
        <taxon>Streptomyces</taxon>
    </lineage>
</organism>
<dbReference type="Pfam" id="PF19747">
    <property type="entry name" value="DUF6234"/>
    <property type="match status" value="1"/>
</dbReference>
<evidence type="ECO:0000313" key="3">
    <source>
        <dbReference type="EMBL" id="GHI32754.1"/>
    </source>
</evidence>
<dbReference type="InterPro" id="IPR046201">
    <property type="entry name" value="DUF6234"/>
</dbReference>
<comment type="caution">
    <text evidence="3">The sequence shown here is derived from an EMBL/GenBank/DDBJ whole genome shotgun (WGS) entry which is preliminary data.</text>
</comment>
<gene>
    <name evidence="3" type="ORF">Sdagh_44840</name>
</gene>
<reference evidence="3" key="1">
    <citation type="submission" date="2024-05" db="EMBL/GenBank/DDBJ databases">
        <title>Whole genome shotgun sequence of Streptomyces daghestanicus NBRC 12762.</title>
        <authorList>
            <person name="Komaki H."/>
            <person name="Tamura T."/>
        </authorList>
    </citation>
    <scope>NUCLEOTIDE SEQUENCE</scope>
    <source>
        <strain evidence="3">NBRC 12762</strain>
    </source>
</reference>
<evidence type="ECO:0000259" key="2">
    <source>
        <dbReference type="Pfam" id="PF19747"/>
    </source>
</evidence>
<feature type="transmembrane region" description="Helical" evidence="1">
    <location>
        <begin position="21"/>
        <end position="46"/>
    </location>
</feature>
<dbReference type="Proteomes" id="UP001052655">
    <property type="component" value="Unassembled WGS sequence"/>
</dbReference>
<feature type="transmembrane region" description="Helical" evidence="1">
    <location>
        <begin position="93"/>
        <end position="110"/>
    </location>
</feature>
<evidence type="ECO:0000313" key="4">
    <source>
        <dbReference type="Proteomes" id="UP001052655"/>
    </source>
</evidence>
<evidence type="ECO:0000256" key="1">
    <source>
        <dbReference type="SAM" id="Phobius"/>
    </source>
</evidence>
<feature type="transmembrane region" description="Helical" evidence="1">
    <location>
        <begin position="66"/>
        <end position="86"/>
    </location>
</feature>
<dbReference type="RefSeq" id="WP_226535545.1">
    <property type="nucleotide sequence ID" value="NZ_BMTC01000006.1"/>
</dbReference>
<keyword evidence="4" id="KW-1185">Reference proteome</keyword>
<protein>
    <recommendedName>
        <fullName evidence="2">DUF6234 domain-containing protein</fullName>
    </recommendedName>
</protein>
<sequence length="131" mass="14392">MTDIPAQGRRRPWSHRTRLGVDLAFTIPLFLLEAGWLALDAVYGYGLDVWAAQGEQWEIDAASLAYMGRLRTLLITVLILAVLAAVSRARWTVIAHLLVALLAGGALMATQHDWDRSHAPPPGCVRYSANC</sequence>
<feature type="domain" description="DUF6234" evidence="2">
    <location>
        <begin position="16"/>
        <end position="131"/>
    </location>
</feature>
<keyword evidence="1" id="KW-0472">Membrane</keyword>
<name>A0ABQ3Q675_9ACTN</name>
<proteinExistence type="predicted"/>